<dbReference type="EMBL" id="WJIF01000003">
    <property type="protein sequence ID" value="MRG59563.1"/>
    <property type="molecule type" value="Genomic_DNA"/>
</dbReference>
<protein>
    <submittedName>
        <fullName evidence="1">Phage tail protein</fullName>
    </submittedName>
</protein>
<proteinExistence type="predicted"/>
<reference evidence="1 2" key="1">
    <citation type="submission" date="2019-10" db="EMBL/GenBank/DDBJ databases">
        <authorList>
            <person name="Nie G."/>
            <person name="Ming H."/>
            <person name="Yi B."/>
        </authorList>
    </citation>
    <scope>NUCLEOTIDE SEQUENCE [LARGE SCALE GENOMIC DNA]</scope>
    <source>
        <strain evidence="1 2">CFH 90414</strain>
    </source>
</reference>
<dbReference type="AlphaFoldDB" id="A0A6I2FCA4"/>
<evidence type="ECO:0000313" key="2">
    <source>
        <dbReference type="Proteomes" id="UP000431080"/>
    </source>
</evidence>
<dbReference type="NCBIfam" id="TIGR02242">
    <property type="entry name" value="tail_TIGR02242"/>
    <property type="match status" value="1"/>
</dbReference>
<dbReference type="RefSeq" id="WP_153684035.1">
    <property type="nucleotide sequence ID" value="NZ_WJIF01000003.1"/>
</dbReference>
<sequence>MRGAIPGLASPSPYLTRLPAILQEDDFLQRMLPAFDDALAPVLGVLDNLAAYLDPHLAPADHLEWLASWVDIRVDDAWSVQQRRDIVAGAVALHRRTGTAAGIADAVRLAAGPESSVEVEESGATAWSAMPGAPIPGSDEPGVTVTVTVPDASAEGFEARLARVVRSLVPAHVPCRVQVRTHRTKGGTA</sequence>
<dbReference type="Pfam" id="PF09684">
    <property type="entry name" value="Tail_P2_I"/>
    <property type="match status" value="1"/>
</dbReference>
<comment type="caution">
    <text evidence="1">The sequence shown here is derived from an EMBL/GenBank/DDBJ whole genome shotgun (WGS) entry which is preliminary data.</text>
</comment>
<accession>A0A6I2FCA4</accession>
<dbReference type="InterPro" id="IPR011748">
    <property type="entry name" value="Unchr_phage_tail-like"/>
</dbReference>
<gene>
    <name evidence="1" type="ORF">GE115_06720</name>
</gene>
<organism evidence="1 2">
    <name type="scientific">Agromyces agglutinans</name>
    <dbReference type="NCBI Taxonomy" id="2662258"/>
    <lineage>
        <taxon>Bacteria</taxon>
        <taxon>Bacillati</taxon>
        <taxon>Actinomycetota</taxon>
        <taxon>Actinomycetes</taxon>
        <taxon>Micrococcales</taxon>
        <taxon>Microbacteriaceae</taxon>
        <taxon>Agromyces</taxon>
    </lineage>
</organism>
<dbReference type="Proteomes" id="UP000431080">
    <property type="component" value="Unassembled WGS sequence"/>
</dbReference>
<name>A0A6I2FCA4_9MICO</name>
<dbReference type="InterPro" id="IPR006521">
    <property type="entry name" value="Tail_protein_I"/>
</dbReference>
<keyword evidence="2" id="KW-1185">Reference proteome</keyword>
<evidence type="ECO:0000313" key="1">
    <source>
        <dbReference type="EMBL" id="MRG59563.1"/>
    </source>
</evidence>